<dbReference type="CDD" id="cd00067">
    <property type="entry name" value="GAL4"/>
    <property type="match status" value="1"/>
</dbReference>
<accession>A0A5N5D4G5</accession>
<dbReference type="Proteomes" id="UP000325902">
    <property type="component" value="Unassembled WGS sequence"/>
</dbReference>
<proteinExistence type="predicted"/>
<feature type="transmembrane region" description="Helical" evidence="7">
    <location>
        <begin position="115"/>
        <end position="132"/>
    </location>
</feature>
<evidence type="ECO:0000256" key="7">
    <source>
        <dbReference type="SAM" id="Phobius"/>
    </source>
</evidence>
<feature type="transmembrane region" description="Helical" evidence="7">
    <location>
        <begin position="12"/>
        <end position="31"/>
    </location>
</feature>
<feature type="transmembrane region" description="Helical" evidence="7">
    <location>
        <begin position="231"/>
        <end position="251"/>
    </location>
</feature>
<feature type="transmembrane region" description="Helical" evidence="7">
    <location>
        <begin position="70"/>
        <end position="95"/>
    </location>
</feature>
<dbReference type="GO" id="GO:0008270">
    <property type="term" value="F:zinc ion binding"/>
    <property type="evidence" value="ECO:0007669"/>
    <property type="project" value="InterPro"/>
</dbReference>
<gene>
    <name evidence="8" type="primary">RTA1_1</name>
    <name evidence="8" type="ORF">DBV05_g8717</name>
</gene>
<keyword evidence="3 7" id="KW-1133">Transmembrane helix</keyword>
<dbReference type="InterPro" id="IPR001138">
    <property type="entry name" value="Zn2Cys6_DnaBD"/>
</dbReference>
<evidence type="ECO:0000256" key="4">
    <source>
        <dbReference type="ARBA" id="ARBA00023136"/>
    </source>
</evidence>
<keyword evidence="2 7" id="KW-0812">Transmembrane</keyword>
<comment type="caution">
    <text evidence="8">The sequence shown here is derived from an EMBL/GenBank/DDBJ whole genome shotgun (WGS) entry which is preliminary data.</text>
</comment>
<organism evidence="8 9">
    <name type="scientific">Lasiodiplodia theobromae</name>
    <dbReference type="NCBI Taxonomy" id="45133"/>
    <lineage>
        <taxon>Eukaryota</taxon>
        <taxon>Fungi</taxon>
        <taxon>Dikarya</taxon>
        <taxon>Ascomycota</taxon>
        <taxon>Pezizomycotina</taxon>
        <taxon>Dothideomycetes</taxon>
        <taxon>Dothideomycetes incertae sedis</taxon>
        <taxon>Botryosphaeriales</taxon>
        <taxon>Botryosphaeriaceae</taxon>
        <taxon>Lasiodiplodia</taxon>
    </lineage>
</organism>
<dbReference type="OrthoDB" id="416217at2759"/>
<comment type="subcellular location">
    <subcellularLocation>
        <location evidence="1">Membrane</location>
        <topology evidence="1">Multi-pass membrane protein</topology>
    </subcellularLocation>
</comment>
<sequence>MEYKLYHYNPSLAAAVIFVILFVCSTGLHAFQLFRKRTFYFTPFIIGGIFETVGYAGRAISAHQSPDWTLIPYVMQSLLLLLGPTLYAASVYMVLGRIIRLTKGESHSIIKPQRLTKLFVLGDVVSFLAQSGGGGMMANAKTAADQEKGQHIITVGLVIQIVFFGFFIIVAGLFHRRISMYPTSRSKDPLIPWERLQYVLYGGSCMIMVRSIYRLIEYVQGDDGVLMKTEVYLYVFDAALMFITSLLFNIFHPGQVITQEALEKEDSYMLGTCDEQKPSCTNCIKHSIPCDYNTNGAGPAAAAPRLLASRPITPAATSTSTPPTPFPAGSPSNNNNPNLPLYTTTELELLHNYYISTAPSLSSNPALSHFWRADVPALSFRWPCLLNGLFSISALHLARFRPESRDTYLAQADVYWDRALRSATPLLESIDDSSCHAVYVFSILAAFYLLGKGPQPGDFLAVDSGQLVGAGTLLHIRSTRVIIESADGEAAALRTGPVAVLFDVGMRSVQARWSLPDRDNEHALIQELRFVHAYLEPDDESDVYVNEIDNLSRSFNAVAGERSGCGGGGGASTQVVFVWLYKLSDEFLDCLRQREPMALTIFAYFVVLLKELDGAWYLQGWVEHLIAGIYHALSPGTRTWVRTPIERVGWIPPV</sequence>
<reference evidence="8 9" key="1">
    <citation type="journal article" date="2019" name="Sci. Rep.">
        <title>A multi-omics analysis of the grapevine pathogen Lasiodiplodia theobromae reveals that temperature affects the expression of virulence- and pathogenicity-related genes.</title>
        <authorList>
            <person name="Felix C."/>
            <person name="Meneses R."/>
            <person name="Goncalves M.F.M."/>
            <person name="Tilleman L."/>
            <person name="Duarte A.S."/>
            <person name="Jorrin-Novo J.V."/>
            <person name="Van de Peer Y."/>
            <person name="Deforce D."/>
            <person name="Van Nieuwerburgh F."/>
            <person name="Esteves A.C."/>
            <person name="Alves A."/>
        </authorList>
    </citation>
    <scope>NUCLEOTIDE SEQUENCE [LARGE SCALE GENOMIC DNA]</scope>
    <source>
        <strain evidence="8 9">LA-SOL3</strain>
    </source>
</reference>
<feature type="transmembrane region" description="Helical" evidence="7">
    <location>
        <begin position="152"/>
        <end position="175"/>
    </location>
</feature>
<dbReference type="AlphaFoldDB" id="A0A5N5D4G5"/>
<evidence type="ECO:0000256" key="2">
    <source>
        <dbReference type="ARBA" id="ARBA00022692"/>
    </source>
</evidence>
<feature type="transmembrane region" description="Helical" evidence="7">
    <location>
        <begin position="38"/>
        <end position="58"/>
    </location>
</feature>
<feature type="region of interest" description="Disordered" evidence="6">
    <location>
        <begin position="313"/>
        <end position="337"/>
    </location>
</feature>
<evidence type="ECO:0000256" key="6">
    <source>
        <dbReference type="SAM" id="MobiDB-lite"/>
    </source>
</evidence>
<evidence type="ECO:0000256" key="3">
    <source>
        <dbReference type="ARBA" id="ARBA00022989"/>
    </source>
</evidence>
<evidence type="ECO:0000313" key="8">
    <source>
        <dbReference type="EMBL" id="KAB2572623.1"/>
    </source>
</evidence>
<dbReference type="GO" id="GO:0016020">
    <property type="term" value="C:membrane"/>
    <property type="evidence" value="ECO:0007669"/>
    <property type="project" value="UniProtKB-SubCell"/>
</dbReference>
<name>A0A5N5D4G5_9PEZI</name>
<dbReference type="EMBL" id="VCHE01000074">
    <property type="protein sequence ID" value="KAB2572623.1"/>
    <property type="molecule type" value="Genomic_DNA"/>
</dbReference>
<dbReference type="GO" id="GO:0000981">
    <property type="term" value="F:DNA-binding transcription factor activity, RNA polymerase II-specific"/>
    <property type="evidence" value="ECO:0007669"/>
    <property type="project" value="InterPro"/>
</dbReference>
<keyword evidence="9" id="KW-1185">Reference proteome</keyword>
<protein>
    <submittedName>
        <fullName evidence="8">Protein RTA1</fullName>
    </submittedName>
</protein>
<dbReference type="InterPro" id="IPR007568">
    <property type="entry name" value="RTA1"/>
</dbReference>
<dbReference type="PANTHER" id="PTHR31465">
    <property type="entry name" value="PROTEIN RTA1-RELATED"/>
    <property type="match status" value="1"/>
</dbReference>
<evidence type="ECO:0000313" key="9">
    <source>
        <dbReference type="Proteomes" id="UP000325902"/>
    </source>
</evidence>
<dbReference type="Pfam" id="PF04479">
    <property type="entry name" value="RTA1"/>
    <property type="match status" value="1"/>
</dbReference>
<keyword evidence="4 7" id="KW-0472">Membrane</keyword>
<evidence type="ECO:0000256" key="1">
    <source>
        <dbReference type="ARBA" id="ARBA00004141"/>
    </source>
</evidence>
<evidence type="ECO:0000256" key="5">
    <source>
        <dbReference type="ARBA" id="ARBA00023242"/>
    </source>
</evidence>
<dbReference type="PANTHER" id="PTHR31465:SF35">
    <property type="entry name" value="RTA1 DOMAIN PROTEIN-RELATED"/>
    <property type="match status" value="1"/>
</dbReference>
<keyword evidence="5" id="KW-0539">Nucleus</keyword>